<dbReference type="CDD" id="cd04791">
    <property type="entry name" value="LanC_SerThrkinase"/>
    <property type="match status" value="1"/>
</dbReference>
<dbReference type="InterPro" id="IPR011009">
    <property type="entry name" value="Kinase-like_dom_sf"/>
</dbReference>
<reference evidence="5 8" key="2">
    <citation type="submission" date="2020-08" db="EMBL/GenBank/DDBJ databases">
        <title>Genomic Encyclopedia of Type Strains, Phase III (KMG-III): the genomes of soil and plant-associated and newly described type strains.</title>
        <authorList>
            <person name="Whitman W."/>
        </authorList>
    </citation>
    <scope>NUCLEOTIDE SEQUENCE [LARGE SCALE GENOMIC DNA]</scope>
    <source>
        <strain evidence="5 8">CECT 3146</strain>
    </source>
</reference>
<dbReference type="EMBL" id="CP023690">
    <property type="protein sequence ID" value="QEV63846.1"/>
    <property type="molecule type" value="Genomic_DNA"/>
</dbReference>
<dbReference type="InterPro" id="IPR058053">
    <property type="entry name" value="RamC_C"/>
</dbReference>
<dbReference type="PRINTS" id="PR01950">
    <property type="entry name" value="LANCSUPER"/>
</dbReference>
<keyword evidence="3" id="KW-0479">Metal-binding</keyword>
<accession>A0A5P2XMT0</accession>
<evidence type="ECO:0000313" key="5">
    <source>
        <dbReference type="EMBL" id="MBB5102026.1"/>
    </source>
</evidence>
<evidence type="ECO:0000313" key="8">
    <source>
        <dbReference type="Proteomes" id="UP000549009"/>
    </source>
</evidence>
<reference evidence="6 7" key="1">
    <citation type="submission" date="2017-09" db="EMBL/GenBank/DDBJ databases">
        <authorList>
            <person name="Lee N."/>
            <person name="Cho B.-K."/>
        </authorList>
    </citation>
    <scope>NUCLEOTIDE SEQUENCE [LARGE SCALE GENOMIC DNA]</scope>
    <source>
        <strain evidence="6 7">ATCC 27465</strain>
    </source>
</reference>
<dbReference type="EMBL" id="JACHJD010000002">
    <property type="protein sequence ID" value="MBB5102026.1"/>
    <property type="molecule type" value="Genomic_DNA"/>
</dbReference>
<dbReference type="InterPro" id="IPR057929">
    <property type="entry name" value="RamC_N"/>
</dbReference>
<organism evidence="6 7">
    <name type="scientific">Streptomyces spectabilis</name>
    <dbReference type="NCBI Taxonomy" id="68270"/>
    <lineage>
        <taxon>Bacteria</taxon>
        <taxon>Bacillati</taxon>
        <taxon>Actinomycetota</taxon>
        <taxon>Actinomycetes</taxon>
        <taxon>Kitasatosporales</taxon>
        <taxon>Streptomycetaceae</taxon>
        <taxon>Streptomyces</taxon>
    </lineage>
</organism>
<dbReference type="Proteomes" id="UP000326505">
    <property type="component" value="Chromosome"/>
</dbReference>
<dbReference type="Proteomes" id="UP000549009">
    <property type="component" value="Unassembled WGS sequence"/>
</dbReference>
<evidence type="ECO:0000259" key="4">
    <source>
        <dbReference type="PROSITE" id="PS50011"/>
    </source>
</evidence>
<feature type="binding site" evidence="3">
    <location>
        <position position="760"/>
    </location>
    <ligand>
        <name>Zn(2+)</name>
        <dbReference type="ChEBI" id="CHEBI:29105"/>
    </ligand>
</feature>
<dbReference type="PANTHER" id="PTHR24346">
    <property type="entry name" value="MAP/MICROTUBULE AFFINITY-REGULATING KINASE"/>
    <property type="match status" value="1"/>
</dbReference>
<dbReference type="GO" id="GO:0031179">
    <property type="term" value="P:peptide modification"/>
    <property type="evidence" value="ECO:0007669"/>
    <property type="project" value="InterPro"/>
</dbReference>
<name>A0A5P2XMT0_STRST</name>
<dbReference type="Pfam" id="PF25816">
    <property type="entry name" value="RamC_N"/>
    <property type="match status" value="1"/>
</dbReference>
<dbReference type="GO" id="GO:0035556">
    <property type="term" value="P:intracellular signal transduction"/>
    <property type="evidence" value="ECO:0007669"/>
    <property type="project" value="TreeGrafter"/>
</dbReference>
<keyword evidence="6" id="KW-0723">Serine/threonine-protein kinase</keyword>
<dbReference type="KEGG" id="sspb:CP982_38375"/>
<dbReference type="GO" id="GO:0005524">
    <property type="term" value="F:ATP binding"/>
    <property type="evidence" value="ECO:0007669"/>
    <property type="project" value="UniProtKB-KW"/>
</dbReference>
<keyword evidence="3" id="KW-0862">Zinc</keyword>
<dbReference type="RefSeq" id="WP_150514705.1">
    <property type="nucleotide sequence ID" value="NZ_BMSQ01000012.1"/>
</dbReference>
<dbReference type="SMART" id="SM00220">
    <property type="entry name" value="S_TKc"/>
    <property type="match status" value="1"/>
</dbReference>
<dbReference type="PANTHER" id="PTHR24346:SF30">
    <property type="entry name" value="MATERNAL EMBRYONIC LEUCINE ZIPPER KINASE"/>
    <property type="match status" value="1"/>
</dbReference>
<keyword evidence="2" id="KW-0067">ATP-binding</keyword>
<dbReference type="Pfam" id="PF00069">
    <property type="entry name" value="Pkinase"/>
    <property type="match status" value="1"/>
</dbReference>
<feature type="binding site" evidence="3">
    <location>
        <position position="805"/>
    </location>
    <ligand>
        <name>Zn(2+)</name>
        <dbReference type="ChEBI" id="CHEBI:29105"/>
    </ligand>
</feature>
<dbReference type="AlphaFoldDB" id="A0A5P2XMT0"/>
<dbReference type="SUPFAM" id="SSF56112">
    <property type="entry name" value="Protein kinase-like (PK-like)"/>
    <property type="match status" value="1"/>
</dbReference>
<dbReference type="InterPro" id="IPR007822">
    <property type="entry name" value="LANC-like"/>
</dbReference>
<proteinExistence type="predicted"/>
<dbReference type="NCBIfam" id="NF038150">
    <property type="entry name" value="lanthi_synth_IV"/>
    <property type="match status" value="1"/>
</dbReference>
<dbReference type="OrthoDB" id="1492512at2"/>
<dbReference type="PROSITE" id="PS50011">
    <property type="entry name" value="PROTEIN_KINASE_DOM"/>
    <property type="match status" value="1"/>
</dbReference>
<dbReference type="GO" id="GO:0046872">
    <property type="term" value="F:metal ion binding"/>
    <property type="evidence" value="ECO:0007669"/>
    <property type="project" value="UniProtKB-KW"/>
</dbReference>
<dbReference type="GO" id="GO:0005737">
    <property type="term" value="C:cytoplasm"/>
    <property type="evidence" value="ECO:0007669"/>
    <property type="project" value="TreeGrafter"/>
</dbReference>
<keyword evidence="8" id="KW-1185">Reference proteome</keyword>
<evidence type="ECO:0000256" key="1">
    <source>
        <dbReference type="ARBA" id="ARBA00022741"/>
    </source>
</evidence>
<evidence type="ECO:0000313" key="6">
    <source>
        <dbReference type="EMBL" id="QEV63846.1"/>
    </source>
</evidence>
<keyword evidence="6" id="KW-0418">Kinase</keyword>
<feature type="binding site" evidence="3">
    <location>
        <position position="806"/>
    </location>
    <ligand>
        <name>Zn(2+)</name>
        <dbReference type="ChEBI" id="CHEBI:29105"/>
    </ligand>
</feature>
<dbReference type="SUPFAM" id="SSF158745">
    <property type="entry name" value="LanC-like"/>
    <property type="match status" value="1"/>
</dbReference>
<evidence type="ECO:0000256" key="3">
    <source>
        <dbReference type="PIRSR" id="PIRSR607822-1"/>
    </source>
</evidence>
<dbReference type="InterPro" id="IPR000719">
    <property type="entry name" value="Prot_kinase_dom"/>
</dbReference>
<sequence length="906" mass="97631">MTFGDRLLVDCAEAALARHDGLGWQTVPGDFWCYVESPRGRSVRQGWKLHLSATPLSAPLVLARAADVLLRRSCPFKFARTLAQVEELGSRLCRRGAGGKFLTAYPECDQEELVDLAEELHRATAGLPGPGILSDRPYRPGSLVHYRFGVFTGVPMLGNDGSYEAMLVAPDGRLVPDRREAWFAPPPWAPRDPFRAGADAAPATPKPVLLDDRYLVRKVIRHAFTGGTFLGTDQKTGNDVVIKQARAHTGAGLDGQDIRDRRRREAELLARFAPSGRTPHLVAVFEQQGDLFLVQEALPGVTLRQWVRENLVPDDGGPWGGHVSTLRDIARELVDLLRLVHDSGLVTQDFNPGNVMVLANGELRLIDLEQLAEDGARVKRSHTPAYAAPEQLGAPLFGPAPAPSASLYSLGATLFFLVSGADPALAPDEPQERTTAERIAHWLRRIAPRNAAARFLAPLVVALLDADPRRRPGLDAVRARLTGAEEHEAPAVAGRVGDLDLDLDLDLDRLVSDGFTHLLDSMDPANDHRLWPPGRDDAGTDPLNVQHGSAGVLSTLVRGCRADRGLVDGARVAADWTARRVAREPRVLPGLYFGRSGTAWSLLEAGLLLDDERLCQQAADLARRVPVRWPNPDVCHGTAGAGLAQLRFWEATGDEEFLTRTRTAADALATAVEHRDGQVRWPIAADFASALAGVAHYGFAHGVAGVGTFLLAAAHATGETRYAELAVAAADTLASLVRIDRGAAYWPSDDKGGLLKTNWCSGSSGIGTFLIRVARSSGAEPYAALAEQAATAVRRSRWHMGTCQCHGLAGDGDFLLDLADFRGDKRYRAWAAELAESIEPRHALHRGRSVAPDDSGASVTAAFSTGLSGVLAFLIRLRDGGPRLWLPGCLTQPSAGRIVEGPAHSE</sequence>
<protein>
    <submittedName>
        <fullName evidence="6">Serine/threonine protein kinase</fullName>
    </submittedName>
</protein>
<dbReference type="GO" id="GO:0004674">
    <property type="term" value="F:protein serine/threonine kinase activity"/>
    <property type="evidence" value="ECO:0007669"/>
    <property type="project" value="UniProtKB-KW"/>
</dbReference>
<evidence type="ECO:0000313" key="7">
    <source>
        <dbReference type="Proteomes" id="UP000326505"/>
    </source>
</evidence>
<gene>
    <name evidence="6" type="ORF">CP982_38375</name>
    <name evidence="5" type="ORF">FHS40_001079</name>
</gene>
<keyword evidence="6" id="KW-0808">Transferase</keyword>
<dbReference type="Pfam" id="PF05147">
    <property type="entry name" value="LANC_like"/>
    <property type="match status" value="1"/>
</dbReference>
<keyword evidence="1" id="KW-0547">Nucleotide-binding</keyword>
<dbReference type="Gene3D" id="1.10.510.10">
    <property type="entry name" value="Transferase(Phosphotransferase) domain 1"/>
    <property type="match status" value="1"/>
</dbReference>
<feature type="domain" description="Protein kinase" evidence="4">
    <location>
        <begin position="214"/>
        <end position="490"/>
    </location>
</feature>
<dbReference type="SMART" id="SM01260">
    <property type="entry name" value="LANC_like"/>
    <property type="match status" value="1"/>
</dbReference>
<dbReference type="Gene3D" id="1.50.10.20">
    <property type="match status" value="1"/>
</dbReference>
<evidence type="ECO:0000256" key="2">
    <source>
        <dbReference type="ARBA" id="ARBA00022840"/>
    </source>
</evidence>